<evidence type="ECO:0008006" key="5">
    <source>
        <dbReference type="Google" id="ProtNLM"/>
    </source>
</evidence>
<evidence type="ECO:0000256" key="2">
    <source>
        <dbReference type="SAM" id="Phobius"/>
    </source>
</evidence>
<comment type="caution">
    <text evidence="3">The sequence shown here is derived from an EMBL/GenBank/DDBJ whole genome shotgun (WGS) entry which is preliminary data.</text>
</comment>
<accession>A0A4U0WMH3</accession>
<evidence type="ECO:0000313" key="4">
    <source>
        <dbReference type="Proteomes" id="UP000308768"/>
    </source>
</evidence>
<protein>
    <recommendedName>
        <fullName evidence="5">Serine-rich protein</fullName>
    </recommendedName>
</protein>
<dbReference type="EMBL" id="NAJN01001266">
    <property type="protein sequence ID" value="TKA64424.1"/>
    <property type="molecule type" value="Genomic_DNA"/>
</dbReference>
<dbReference type="OrthoDB" id="4153178at2759"/>
<dbReference type="AlphaFoldDB" id="A0A4U0WMH3"/>
<reference evidence="3 4" key="1">
    <citation type="submission" date="2017-03" db="EMBL/GenBank/DDBJ databases">
        <title>Genomes of endolithic fungi from Antarctica.</title>
        <authorList>
            <person name="Coleine C."/>
            <person name="Masonjones S."/>
            <person name="Stajich J.E."/>
        </authorList>
    </citation>
    <scope>NUCLEOTIDE SEQUENCE [LARGE SCALE GENOMIC DNA]</scope>
    <source>
        <strain evidence="3 4">CCFEE 5187</strain>
    </source>
</reference>
<sequence>MRAESAIPEPLFATSKVQVKRISDETADTVSELHPPPLRMQRSGRLRGHSDSRPSSIVISESDRGSHGSTIFPQWVRSYYDHSEQASLAATSDPNASLPRSFNQLRTMRSASTVRTARSNPTPPVSLRSANFATNLWKPRSRPRWPLQHQTSNDSLAIETAPPLSRQGRVSVLLGEAGPAAEPHSYVPIFKAASSHAPTRPSFTSTTYDPAPRLQQPAGRAHAARRPPSSWTIPSLDESFASARLFGPVNRQILLFCVGFLLPLAWFLAAVLPLPYRRRGPQMRESRLSPDLADEAQVVESGRWMEERRWQKARWWRRLNRGMCVLGVAVLGTVIVLAIVAAR</sequence>
<name>A0A4U0WMH3_9PEZI</name>
<keyword evidence="2" id="KW-1133">Transmembrane helix</keyword>
<feature type="region of interest" description="Disordered" evidence="1">
    <location>
        <begin position="23"/>
        <end position="66"/>
    </location>
</feature>
<feature type="transmembrane region" description="Helical" evidence="2">
    <location>
        <begin position="253"/>
        <end position="274"/>
    </location>
</feature>
<feature type="region of interest" description="Disordered" evidence="1">
    <location>
        <begin position="198"/>
        <end position="230"/>
    </location>
</feature>
<keyword evidence="2" id="KW-0472">Membrane</keyword>
<gene>
    <name evidence="3" type="ORF">B0A49_07717</name>
</gene>
<evidence type="ECO:0000313" key="3">
    <source>
        <dbReference type="EMBL" id="TKA64424.1"/>
    </source>
</evidence>
<dbReference type="Proteomes" id="UP000308768">
    <property type="component" value="Unassembled WGS sequence"/>
</dbReference>
<organism evidence="3 4">
    <name type="scientific">Cryomyces minteri</name>
    <dbReference type="NCBI Taxonomy" id="331657"/>
    <lineage>
        <taxon>Eukaryota</taxon>
        <taxon>Fungi</taxon>
        <taxon>Dikarya</taxon>
        <taxon>Ascomycota</taxon>
        <taxon>Pezizomycotina</taxon>
        <taxon>Dothideomycetes</taxon>
        <taxon>Dothideomycetes incertae sedis</taxon>
        <taxon>Cryomyces</taxon>
    </lineage>
</organism>
<feature type="transmembrane region" description="Helical" evidence="2">
    <location>
        <begin position="322"/>
        <end position="342"/>
    </location>
</feature>
<keyword evidence="4" id="KW-1185">Reference proteome</keyword>
<keyword evidence="2" id="KW-0812">Transmembrane</keyword>
<evidence type="ECO:0000256" key="1">
    <source>
        <dbReference type="SAM" id="MobiDB-lite"/>
    </source>
</evidence>
<proteinExistence type="predicted"/>